<feature type="transmembrane region" description="Helical" evidence="1">
    <location>
        <begin position="39"/>
        <end position="56"/>
    </location>
</feature>
<name>A0A0R1W1G7_9LACO</name>
<dbReference type="InterPro" id="IPR050469">
    <property type="entry name" value="Diguanylate_Cyclase"/>
</dbReference>
<dbReference type="NCBIfam" id="TIGR00254">
    <property type="entry name" value="GGDEF"/>
    <property type="match status" value="1"/>
</dbReference>
<keyword evidence="4" id="KW-1185">Reference proteome</keyword>
<accession>A0A0R1W1G7</accession>
<dbReference type="InterPro" id="IPR029787">
    <property type="entry name" value="Nucleotide_cyclase"/>
</dbReference>
<dbReference type="Proteomes" id="UP000051315">
    <property type="component" value="Unassembled WGS sequence"/>
</dbReference>
<dbReference type="AlphaFoldDB" id="A0A0R1W1G7"/>
<dbReference type="EMBL" id="AZFX01000060">
    <property type="protein sequence ID" value="KRM09046.1"/>
    <property type="molecule type" value="Genomic_DNA"/>
</dbReference>
<evidence type="ECO:0000259" key="2">
    <source>
        <dbReference type="PROSITE" id="PS50887"/>
    </source>
</evidence>
<evidence type="ECO:0000313" key="4">
    <source>
        <dbReference type="Proteomes" id="UP000051315"/>
    </source>
</evidence>
<feature type="domain" description="GGDEF" evidence="2">
    <location>
        <begin position="205"/>
        <end position="341"/>
    </location>
</feature>
<dbReference type="PATRIC" id="fig|1423735.3.peg.1916"/>
<dbReference type="InterPro" id="IPR043128">
    <property type="entry name" value="Rev_trsase/Diguanyl_cyclase"/>
</dbReference>
<organism evidence="3 4">
    <name type="scientific">Lapidilactobacillus concavus DSM 17758</name>
    <dbReference type="NCBI Taxonomy" id="1423735"/>
    <lineage>
        <taxon>Bacteria</taxon>
        <taxon>Bacillati</taxon>
        <taxon>Bacillota</taxon>
        <taxon>Bacilli</taxon>
        <taxon>Lactobacillales</taxon>
        <taxon>Lactobacillaceae</taxon>
        <taxon>Lapidilactobacillus</taxon>
    </lineage>
</organism>
<keyword evidence="1" id="KW-1133">Transmembrane helix</keyword>
<proteinExistence type="predicted"/>
<dbReference type="STRING" id="1423735.FC15_GL001843"/>
<evidence type="ECO:0000313" key="3">
    <source>
        <dbReference type="EMBL" id="KRM09046.1"/>
    </source>
</evidence>
<dbReference type="GO" id="GO:1902201">
    <property type="term" value="P:negative regulation of bacterial-type flagellum-dependent cell motility"/>
    <property type="evidence" value="ECO:0007669"/>
    <property type="project" value="TreeGrafter"/>
</dbReference>
<dbReference type="Pfam" id="PF00990">
    <property type="entry name" value="GGDEF"/>
    <property type="match status" value="1"/>
</dbReference>
<sequence>MKNHTARKKILFRAALLALSLEPGAVMHAMGYISGSSAMMYHNLGLFILVFSLFDDQMNLGEHIFRSFVLIVVWGMHHVHDLSSLRFTLSLVILVAILVLIWVKRDLIIPRFRLRLLLSVTIAFDFWFTLPAHSASMTMTPAIETEAVLMFFLMKLSTIYQQNAGMHNELIAHLANYDELTSAKNFTAYQKDVFNYFGTAHTTHQPLAIGLLDIDHFKLVNDEYRHLAGNQILTEVAERLRNVLSQYSESYQLYRTGGEELTIIFPNSTVDEVLQILIHCWREIRSTDFVYDKRNIHVTISAGLSELALTDKSPDDLHKRVDESLYTSKRHGRDVITVNGATQDIRDDAVKANLAYFVKGVYPVSNNLERRRVANELVLESYDASKQEWHCSGHVHLDIDTRIEMMRETLINSHYQAIVVDLSVAGLLDQSVANELVKFFNSPDGPDTLYVQLKRVPALEILIPMAEFYHQHNIKIVLTQVGTNRHFDRINESLKYMDGINLKIQSAEEVEENAITFKTTNEESYEVLQKDIQFWGKMADTWHVEFILDGVESEAMNEWLQTQTYIDYLEGSYFGKPTLPLLKA</sequence>
<dbReference type="SMART" id="SM00267">
    <property type="entry name" value="GGDEF"/>
    <property type="match status" value="1"/>
</dbReference>
<protein>
    <submittedName>
        <fullName evidence="3">Signal transduction diguanylate cyclase</fullName>
    </submittedName>
</protein>
<dbReference type="SUPFAM" id="SSF55073">
    <property type="entry name" value="Nucleotide cyclase"/>
    <property type="match status" value="1"/>
</dbReference>
<dbReference type="RefSeq" id="WP_235803352.1">
    <property type="nucleotide sequence ID" value="NZ_AZFX01000060.1"/>
</dbReference>
<reference evidence="3 4" key="1">
    <citation type="journal article" date="2015" name="Genome Announc.">
        <title>Expanding the biotechnology potential of lactobacilli through comparative genomics of 213 strains and associated genera.</title>
        <authorList>
            <person name="Sun Z."/>
            <person name="Harris H.M."/>
            <person name="McCann A."/>
            <person name="Guo C."/>
            <person name="Argimon S."/>
            <person name="Zhang W."/>
            <person name="Yang X."/>
            <person name="Jeffery I.B."/>
            <person name="Cooney J.C."/>
            <person name="Kagawa T.F."/>
            <person name="Liu W."/>
            <person name="Song Y."/>
            <person name="Salvetti E."/>
            <person name="Wrobel A."/>
            <person name="Rasinkangas P."/>
            <person name="Parkhill J."/>
            <person name="Rea M.C."/>
            <person name="O'Sullivan O."/>
            <person name="Ritari J."/>
            <person name="Douillard F.P."/>
            <person name="Paul Ross R."/>
            <person name="Yang R."/>
            <person name="Briner A.E."/>
            <person name="Felis G.E."/>
            <person name="de Vos W.M."/>
            <person name="Barrangou R."/>
            <person name="Klaenhammer T.R."/>
            <person name="Caufield P.W."/>
            <person name="Cui Y."/>
            <person name="Zhang H."/>
            <person name="O'Toole P.W."/>
        </authorList>
    </citation>
    <scope>NUCLEOTIDE SEQUENCE [LARGE SCALE GENOMIC DNA]</scope>
    <source>
        <strain evidence="3 4">DSM 17758</strain>
    </source>
</reference>
<feature type="transmembrane region" description="Helical" evidence="1">
    <location>
        <begin position="85"/>
        <end position="103"/>
    </location>
</feature>
<dbReference type="GO" id="GO:0043709">
    <property type="term" value="P:cell adhesion involved in single-species biofilm formation"/>
    <property type="evidence" value="ECO:0007669"/>
    <property type="project" value="TreeGrafter"/>
</dbReference>
<dbReference type="InterPro" id="IPR000160">
    <property type="entry name" value="GGDEF_dom"/>
</dbReference>
<dbReference type="PANTHER" id="PTHR45138:SF9">
    <property type="entry name" value="DIGUANYLATE CYCLASE DGCM-RELATED"/>
    <property type="match status" value="1"/>
</dbReference>
<dbReference type="PANTHER" id="PTHR45138">
    <property type="entry name" value="REGULATORY COMPONENTS OF SENSORY TRANSDUCTION SYSTEM"/>
    <property type="match status" value="1"/>
</dbReference>
<evidence type="ECO:0000256" key="1">
    <source>
        <dbReference type="SAM" id="Phobius"/>
    </source>
</evidence>
<dbReference type="PROSITE" id="PS50887">
    <property type="entry name" value="GGDEF"/>
    <property type="match status" value="1"/>
</dbReference>
<keyword evidence="1" id="KW-0812">Transmembrane</keyword>
<dbReference type="GO" id="GO:0052621">
    <property type="term" value="F:diguanylate cyclase activity"/>
    <property type="evidence" value="ECO:0007669"/>
    <property type="project" value="TreeGrafter"/>
</dbReference>
<comment type="caution">
    <text evidence="3">The sequence shown here is derived from an EMBL/GenBank/DDBJ whole genome shotgun (WGS) entry which is preliminary data.</text>
</comment>
<keyword evidence="1" id="KW-0472">Membrane</keyword>
<gene>
    <name evidence="3" type="ORF">FC15_GL001843</name>
</gene>
<feature type="transmembrane region" description="Helical" evidence="1">
    <location>
        <begin position="112"/>
        <end position="130"/>
    </location>
</feature>
<dbReference type="Gene3D" id="3.30.70.270">
    <property type="match status" value="1"/>
</dbReference>
<dbReference type="GO" id="GO:0005886">
    <property type="term" value="C:plasma membrane"/>
    <property type="evidence" value="ECO:0007669"/>
    <property type="project" value="TreeGrafter"/>
</dbReference>
<dbReference type="CDD" id="cd01949">
    <property type="entry name" value="GGDEF"/>
    <property type="match status" value="1"/>
</dbReference>